<proteinExistence type="predicted"/>
<feature type="transmembrane region" description="Helical" evidence="14">
    <location>
        <begin position="170"/>
        <end position="190"/>
    </location>
</feature>
<feature type="transmembrane region" description="Helical" evidence="14">
    <location>
        <begin position="6"/>
        <end position="22"/>
    </location>
</feature>
<feature type="domain" description="Histidine kinase/HSP90-like ATPase" evidence="15">
    <location>
        <begin position="455"/>
        <end position="560"/>
    </location>
</feature>
<keyword evidence="10" id="KW-0067">ATP-binding</keyword>
<comment type="catalytic activity">
    <reaction evidence="1">
        <text>ATP + protein L-histidine = ADP + protein N-phospho-L-histidine.</text>
        <dbReference type="EC" id="2.7.13.3"/>
    </reaction>
</comment>
<evidence type="ECO:0000256" key="12">
    <source>
        <dbReference type="ARBA" id="ARBA00023012"/>
    </source>
</evidence>
<feature type="transmembrane region" description="Helical" evidence="14">
    <location>
        <begin position="103"/>
        <end position="125"/>
    </location>
</feature>
<keyword evidence="13 14" id="KW-0472">Membrane</keyword>
<dbReference type="InterPro" id="IPR011620">
    <property type="entry name" value="Sig_transdc_His_kinase_LytS_TM"/>
</dbReference>
<keyword evidence="11 14" id="KW-1133">Transmembrane helix</keyword>
<evidence type="ECO:0000259" key="15">
    <source>
        <dbReference type="SMART" id="SM00387"/>
    </source>
</evidence>
<dbReference type="InterPro" id="IPR010559">
    <property type="entry name" value="Sig_transdc_His_kin_internal"/>
</dbReference>
<evidence type="ECO:0000256" key="9">
    <source>
        <dbReference type="ARBA" id="ARBA00022777"/>
    </source>
</evidence>
<gene>
    <name evidence="16" type="ORF">D2962_01955</name>
</gene>
<comment type="subcellular location">
    <subcellularLocation>
        <location evidence="2">Cell membrane</location>
        <topology evidence="2">Multi-pass membrane protein</topology>
    </subcellularLocation>
</comment>
<dbReference type="InterPro" id="IPR029016">
    <property type="entry name" value="GAF-like_dom_sf"/>
</dbReference>
<name>A0A3G2R9N9_9FIRM</name>
<dbReference type="SUPFAM" id="SSF55781">
    <property type="entry name" value="GAF domain-like"/>
    <property type="match status" value="1"/>
</dbReference>
<evidence type="ECO:0000256" key="6">
    <source>
        <dbReference type="ARBA" id="ARBA00022679"/>
    </source>
</evidence>
<accession>A0A3G2R9N9</accession>
<organism evidence="16 17">
    <name type="scientific">Biomaibacter acetigenes</name>
    <dbReference type="NCBI Taxonomy" id="2316383"/>
    <lineage>
        <taxon>Bacteria</taxon>
        <taxon>Bacillati</taxon>
        <taxon>Bacillota</taxon>
        <taxon>Clostridia</taxon>
        <taxon>Thermosediminibacterales</taxon>
        <taxon>Tepidanaerobacteraceae</taxon>
        <taxon>Biomaibacter</taxon>
    </lineage>
</organism>
<evidence type="ECO:0000256" key="10">
    <source>
        <dbReference type="ARBA" id="ARBA00022840"/>
    </source>
</evidence>
<dbReference type="EMBL" id="CP033169">
    <property type="protein sequence ID" value="AYO32156.1"/>
    <property type="molecule type" value="Genomic_DNA"/>
</dbReference>
<evidence type="ECO:0000256" key="14">
    <source>
        <dbReference type="SAM" id="Phobius"/>
    </source>
</evidence>
<dbReference type="GO" id="GO:0005524">
    <property type="term" value="F:ATP binding"/>
    <property type="evidence" value="ECO:0007669"/>
    <property type="project" value="UniProtKB-KW"/>
</dbReference>
<dbReference type="KEGG" id="bacg:D2962_01955"/>
<dbReference type="PANTHER" id="PTHR34220">
    <property type="entry name" value="SENSOR HISTIDINE KINASE YPDA"/>
    <property type="match status" value="1"/>
</dbReference>
<keyword evidence="9 16" id="KW-0418">Kinase</keyword>
<dbReference type="Pfam" id="PF13492">
    <property type="entry name" value="GAF_3"/>
    <property type="match status" value="1"/>
</dbReference>
<dbReference type="InterPro" id="IPR036890">
    <property type="entry name" value="HATPase_C_sf"/>
</dbReference>
<dbReference type="Gene3D" id="1.10.1760.20">
    <property type="match status" value="1"/>
</dbReference>
<evidence type="ECO:0000256" key="11">
    <source>
        <dbReference type="ARBA" id="ARBA00022989"/>
    </source>
</evidence>
<feature type="transmembrane region" description="Helical" evidence="14">
    <location>
        <begin position="73"/>
        <end position="96"/>
    </location>
</feature>
<dbReference type="GO" id="GO:0005886">
    <property type="term" value="C:plasma membrane"/>
    <property type="evidence" value="ECO:0007669"/>
    <property type="project" value="UniProtKB-SubCell"/>
</dbReference>
<dbReference type="AlphaFoldDB" id="A0A3G2R9N9"/>
<dbReference type="EC" id="2.7.13.3" evidence="3"/>
<dbReference type="Pfam" id="PF07694">
    <property type="entry name" value="5TM-5TMR_LYT"/>
    <property type="match status" value="1"/>
</dbReference>
<evidence type="ECO:0000256" key="7">
    <source>
        <dbReference type="ARBA" id="ARBA00022692"/>
    </source>
</evidence>
<keyword evidence="5" id="KW-0597">Phosphoprotein</keyword>
<keyword evidence="17" id="KW-1185">Reference proteome</keyword>
<reference evidence="16 17" key="1">
    <citation type="submission" date="2018-10" db="EMBL/GenBank/DDBJ databases">
        <authorList>
            <person name="Zhang X."/>
        </authorList>
    </citation>
    <scope>NUCLEOTIDE SEQUENCE [LARGE SCALE GENOMIC DNA]</scope>
    <source>
        <strain evidence="16 17">SK-G1</strain>
    </source>
</reference>
<dbReference type="Gene3D" id="3.30.565.10">
    <property type="entry name" value="Histidine kinase-like ATPase, C-terminal domain"/>
    <property type="match status" value="1"/>
</dbReference>
<keyword evidence="4" id="KW-1003">Cell membrane</keyword>
<dbReference type="GO" id="GO:0000155">
    <property type="term" value="F:phosphorelay sensor kinase activity"/>
    <property type="evidence" value="ECO:0007669"/>
    <property type="project" value="InterPro"/>
</dbReference>
<keyword evidence="7 14" id="KW-0812">Transmembrane</keyword>
<evidence type="ECO:0000313" key="16">
    <source>
        <dbReference type="EMBL" id="AYO32156.1"/>
    </source>
</evidence>
<evidence type="ECO:0000256" key="3">
    <source>
        <dbReference type="ARBA" id="ARBA00012438"/>
    </source>
</evidence>
<protein>
    <recommendedName>
        <fullName evidence="3">histidine kinase</fullName>
        <ecNumber evidence="3">2.7.13.3</ecNumber>
    </recommendedName>
</protein>
<dbReference type="Pfam" id="PF02518">
    <property type="entry name" value="HATPase_c"/>
    <property type="match status" value="1"/>
</dbReference>
<keyword evidence="8" id="KW-0547">Nucleotide-binding</keyword>
<keyword evidence="12" id="KW-0902">Two-component regulatory system</keyword>
<evidence type="ECO:0000256" key="2">
    <source>
        <dbReference type="ARBA" id="ARBA00004651"/>
    </source>
</evidence>
<dbReference type="InterPro" id="IPR003594">
    <property type="entry name" value="HATPase_dom"/>
</dbReference>
<sequence>MLSILINLVNRLGFFIVIAYLLSRNRPFKNLILKNEVSLKDKLILSAIFGAFGILGTYLGIPIYGAIANSRAVGVIIGGLLGGPFVGILSGFIAGFHRWAIDIGGFTAVACSVSTFTEATIAGLIHRKLKHGRVEWTTAFLIGVALELLQMVIILAIARPFNAALELVKVIWFPMTAVNAAGIAIFIVIVENIFKEQERAGAYQAQLALDIASETLPYLKRGMNELSAYKTAKIIYEKADFDAVAVTDEKQILAHIGAGEDHHKPGHKVLTEATRRALATGECQVASSRSEIECPDENCPLKSAVIVPLREGENVIGSLKLYKNRENSISSVDVKLAEGLGQLFSTQLELGRAEYQSRLLARAELKALQSQINPHFLFNALNTIISILRKDPGRARELLIDLSDFFRKNLSMSLDLVPLEQEIEHVKAYLAIEQARFGERLKAIFEIQAGIDILVPPLILQPLVENAIKHGLLPKKNGGTVRISARNLEKGVEISVIDDGVGMEESIAEKVLSRSACRDKIGLCNVNGRLESLYGSQSRLVISSKPDMGTEVKFFIPTQKAGRNDSGIYSAAGR</sequence>
<evidence type="ECO:0000313" key="17">
    <source>
        <dbReference type="Proteomes" id="UP000280960"/>
    </source>
</evidence>
<dbReference type="InterPro" id="IPR003018">
    <property type="entry name" value="GAF"/>
</dbReference>
<feature type="transmembrane region" description="Helical" evidence="14">
    <location>
        <begin position="137"/>
        <end position="158"/>
    </location>
</feature>
<dbReference type="GO" id="GO:0071555">
    <property type="term" value="P:cell wall organization"/>
    <property type="evidence" value="ECO:0007669"/>
    <property type="project" value="InterPro"/>
</dbReference>
<evidence type="ECO:0000256" key="4">
    <source>
        <dbReference type="ARBA" id="ARBA00022475"/>
    </source>
</evidence>
<keyword evidence="6" id="KW-0808">Transferase</keyword>
<dbReference type="Pfam" id="PF06580">
    <property type="entry name" value="His_kinase"/>
    <property type="match status" value="1"/>
</dbReference>
<dbReference type="InterPro" id="IPR050640">
    <property type="entry name" value="Bact_2-comp_sensor_kinase"/>
</dbReference>
<dbReference type="SUPFAM" id="SSF55874">
    <property type="entry name" value="ATPase domain of HSP90 chaperone/DNA topoisomerase II/histidine kinase"/>
    <property type="match status" value="1"/>
</dbReference>
<evidence type="ECO:0000256" key="5">
    <source>
        <dbReference type="ARBA" id="ARBA00022553"/>
    </source>
</evidence>
<evidence type="ECO:0000256" key="13">
    <source>
        <dbReference type="ARBA" id="ARBA00023136"/>
    </source>
</evidence>
<evidence type="ECO:0000256" key="1">
    <source>
        <dbReference type="ARBA" id="ARBA00000085"/>
    </source>
</evidence>
<dbReference type="SMART" id="SM00387">
    <property type="entry name" value="HATPase_c"/>
    <property type="match status" value="1"/>
</dbReference>
<dbReference type="Proteomes" id="UP000280960">
    <property type="component" value="Chromosome"/>
</dbReference>
<dbReference type="Gene3D" id="3.30.450.40">
    <property type="match status" value="1"/>
</dbReference>
<evidence type="ECO:0000256" key="8">
    <source>
        <dbReference type="ARBA" id="ARBA00022741"/>
    </source>
</evidence>
<feature type="transmembrane region" description="Helical" evidence="14">
    <location>
        <begin position="43"/>
        <end position="67"/>
    </location>
</feature>
<dbReference type="PANTHER" id="PTHR34220:SF7">
    <property type="entry name" value="SENSOR HISTIDINE KINASE YPDA"/>
    <property type="match status" value="1"/>
</dbReference>